<evidence type="ECO:0000313" key="2">
    <source>
        <dbReference type="Proteomes" id="UP000005801"/>
    </source>
</evidence>
<reference evidence="1 2" key="1">
    <citation type="submission" date="2007-06" db="EMBL/GenBank/DDBJ databases">
        <authorList>
            <person name="Shimkets L."/>
            <person name="Ferriera S."/>
            <person name="Johnson J."/>
            <person name="Kravitz S."/>
            <person name="Beeson K."/>
            <person name="Sutton G."/>
            <person name="Rogers Y.-H."/>
            <person name="Friedman R."/>
            <person name="Frazier M."/>
            <person name="Venter J.C."/>
        </authorList>
    </citation>
    <scope>NUCLEOTIDE SEQUENCE [LARGE SCALE GENOMIC DNA]</scope>
    <source>
        <strain evidence="1 2">SIR-1</strain>
    </source>
</reference>
<dbReference type="SUPFAM" id="SSF48576">
    <property type="entry name" value="Terpenoid synthases"/>
    <property type="match status" value="1"/>
</dbReference>
<dbReference type="InterPro" id="IPR008949">
    <property type="entry name" value="Isoprenoid_synthase_dom_sf"/>
</dbReference>
<dbReference type="Proteomes" id="UP000005801">
    <property type="component" value="Unassembled WGS sequence"/>
</dbReference>
<evidence type="ECO:0008006" key="3">
    <source>
        <dbReference type="Google" id="ProtNLM"/>
    </source>
</evidence>
<comment type="caution">
    <text evidence="1">The sequence shown here is derived from an EMBL/GenBank/DDBJ whole genome shotgun (WGS) entry which is preliminary data.</text>
</comment>
<protein>
    <recommendedName>
        <fullName evidence="3">Terpene synthase</fullName>
    </recommendedName>
</protein>
<accession>A6G6D6</accession>
<dbReference type="AlphaFoldDB" id="A6G6D6"/>
<organism evidence="1 2">
    <name type="scientific">Plesiocystis pacifica SIR-1</name>
    <dbReference type="NCBI Taxonomy" id="391625"/>
    <lineage>
        <taxon>Bacteria</taxon>
        <taxon>Pseudomonadati</taxon>
        <taxon>Myxococcota</taxon>
        <taxon>Polyangia</taxon>
        <taxon>Nannocystales</taxon>
        <taxon>Nannocystaceae</taxon>
        <taxon>Plesiocystis</taxon>
    </lineage>
</organism>
<dbReference type="EMBL" id="ABCS01000029">
    <property type="protein sequence ID" value="EDM78565.1"/>
    <property type="molecule type" value="Genomic_DNA"/>
</dbReference>
<gene>
    <name evidence="1" type="ORF">PPSIR1_15045</name>
</gene>
<dbReference type="eggNOG" id="ENOG502Z7Z2">
    <property type="taxonomic scope" value="Bacteria"/>
</dbReference>
<name>A6G6D6_9BACT</name>
<dbReference type="Gene3D" id="1.10.600.10">
    <property type="entry name" value="Farnesyl Diphosphate Synthase"/>
    <property type="match status" value="1"/>
</dbReference>
<keyword evidence="2" id="KW-1185">Reference proteome</keyword>
<proteinExistence type="predicted"/>
<sequence>MCVDIDDVVDRLMLWAGCFPHFSEDHARFGARLAQIIVEGIETIAGEMIGGLGSPAQQLIEDLALDIAWIFWIDDCFDLYPELSSDGLLELGDFHLQGSCDGRALEVWSAGLVAQSFRVDERPEGAWQLWLQSAVQMIQAFQRNKLSSRAEGRRWTYEDYLANGEISSAVPHFVATVSLLYNLDLHERMDEPEVRGMIRDLSLAMRLENDIVSAGNELEDGDNANSVLVMRHDLGLRGAVDFVERERASHERALCSALDSLGPDPLAQICRLVLEGAHWFHATERERYTPLRLAS</sequence>
<evidence type="ECO:0000313" key="1">
    <source>
        <dbReference type="EMBL" id="EDM78565.1"/>
    </source>
</evidence>
<dbReference type="Pfam" id="PF19086">
    <property type="entry name" value="Terpene_syn_C_2"/>
    <property type="match status" value="1"/>
</dbReference>